<evidence type="ECO:0000256" key="1">
    <source>
        <dbReference type="SAM" id="MobiDB-lite"/>
    </source>
</evidence>
<gene>
    <name evidence="2" type="ORF">DRE_03998</name>
</gene>
<feature type="region of interest" description="Disordered" evidence="1">
    <location>
        <begin position="55"/>
        <end position="129"/>
    </location>
</feature>
<protein>
    <submittedName>
        <fullName evidence="2">Uncharacterized protein</fullName>
    </submittedName>
</protein>
<dbReference type="Proteomes" id="UP000024837">
    <property type="component" value="Unassembled WGS sequence"/>
</dbReference>
<feature type="compositionally biased region" description="Basic residues" evidence="1">
    <location>
        <begin position="55"/>
        <end position="77"/>
    </location>
</feature>
<feature type="region of interest" description="Disordered" evidence="1">
    <location>
        <begin position="335"/>
        <end position="390"/>
    </location>
</feature>
<feature type="compositionally biased region" description="Polar residues" evidence="1">
    <location>
        <begin position="374"/>
        <end position="390"/>
    </location>
</feature>
<sequence length="1214" mass="137381">MPASRFLTPAAAAAAASVRGHRAPPHASTHLWIPDSLVSDVFRAFCLRWMHARNHRRPSTHPNRRHPLRPLRFRRTRSTPSDKPPHRKQASWETEGLFSWTGTLRDHDSTSRASQQQYPFPKKSRLARSTEESNQFSLVNTFGEFRQRLAHLIQFGAFGPTLTTSENKRMAESDRRALEEIRTILLEAAPIYNRTLNPKIQEGQGGPAGDTEAQKRDGNDGVVLDPPRELADGKDKTPGSLDINRPAPETLDPNLEIQGSTSGVKRSPLEVRESALAPHSTDLHVGDTGLKTQAPVIEIQDWISETQKLFLNLAPPAPEPRDTTAEIVESNPEVLETNTDTSESNPALEQNPTLRPNQETKEIGPVPGPDLESPRTNMAASEPSTDIPNPYLNTLQCAPDTVEINIEASEPNTALGSDLKAQGHIADATEPNAEARECTPETPESILQSHHSDAEVLNAEVDTAAITAPVAPISPPIPIVAPASVKEALDGVSFGEIESPNWSEKIVLGERIQMTPLPELSKVGTKLHKMILDKSIPVKTILLVYCQVDALLGVQGYTAPANLIWDLANRIGGTGREWVLWLLQHREPNILKKSEHELLPKRLSEELARFRTRLDTLRSGYRGDSLGNRISSLDRMWNSLKRSAAITRNPLLRSEDFCIRVLQTEMILDDAINAIEHGEWSPEIQHAAEICIDIFLFYRERSKTLCFLFRRAVKFLQVWMRHWDSRRYSSHLRSGTGPDAAFWRPSVRQYLQAAYPKQEPKNAFGKTITGLSTFLEALPPAYTDRLLSVLLLYPARQVDNFTAAAEPWTKSWTRERLLPLTPWCRPPAKLPRYCDRTHLSFLRNPWAAYEAIMVTQNHATIAQYLQGRSDLEIIGFHLRTWTAHHGVRYFNNKKMLGTIQHVMECIDRRLQRIPTDDNDPKSAGRLYAQAILSLFYLELPTELFATDLLRTLSRTSTSTSDSAKLLSCIAILKRFTGKIKGDITFRMPKYAIKLTLQNLRRTNPYEALRLLSDYHNRNTNIYGGILLETADQHPNETHFVLHRFMDPLLVRSEFNPQISFTKRRGRPQRKFLVQLAMRYALSKQHSANVATRRISFIRMLMNHFRYGADIRVARALVAAAMIRSVRHRLWTGEPVQDPRELFRHHRLLYAVARFEQDAARDPMWRKGVRGSDVEGLKRGFLEMCAIEVWKEVGVWRKQQDAVLAARGDMSSTAI</sequence>
<reference evidence="2 3" key="1">
    <citation type="submission" date="2013-05" db="EMBL/GenBank/DDBJ databases">
        <title>Drechslerella stenobrocha genome reveals carnivorous origination and mechanical trapping mechanism of predatory fungi.</title>
        <authorList>
            <person name="Liu X."/>
            <person name="Zhang W."/>
            <person name="Liu K."/>
        </authorList>
    </citation>
    <scope>NUCLEOTIDE SEQUENCE [LARGE SCALE GENOMIC DNA]</scope>
    <source>
        <strain evidence="2 3">248</strain>
    </source>
</reference>
<feature type="compositionally biased region" description="Basic and acidic residues" evidence="1">
    <location>
        <begin position="226"/>
        <end position="237"/>
    </location>
</feature>
<accession>W7I3I5</accession>
<dbReference type="HOGENOM" id="CLU_269364_0_0_1"/>
<organism evidence="2 3">
    <name type="scientific">Drechslerella stenobrocha 248</name>
    <dbReference type="NCBI Taxonomy" id="1043628"/>
    <lineage>
        <taxon>Eukaryota</taxon>
        <taxon>Fungi</taxon>
        <taxon>Dikarya</taxon>
        <taxon>Ascomycota</taxon>
        <taxon>Pezizomycotina</taxon>
        <taxon>Orbiliomycetes</taxon>
        <taxon>Orbiliales</taxon>
        <taxon>Orbiliaceae</taxon>
        <taxon>Drechslerella</taxon>
    </lineage>
</organism>
<dbReference type="AlphaFoldDB" id="W7I3I5"/>
<feature type="region of interest" description="Disordered" evidence="1">
    <location>
        <begin position="197"/>
        <end position="268"/>
    </location>
</feature>
<keyword evidence="3" id="KW-1185">Reference proteome</keyword>
<evidence type="ECO:0000313" key="2">
    <source>
        <dbReference type="EMBL" id="EWC46753.1"/>
    </source>
</evidence>
<feature type="compositionally biased region" description="Polar residues" evidence="1">
    <location>
        <begin position="336"/>
        <end position="357"/>
    </location>
</feature>
<dbReference type="EMBL" id="KI966415">
    <property type="protein sequence ID" value="EWC46753.1"/>
    <property type="molecule type" value="Genomic_DNA"/>
</dbReference>
<dbReference type="OrthoDB" id="5428568at2759"/>
<evidence type="ECO:0000313" key="3">
    <source>
        <dbReference type="Proteomes" id="UP000024837"/>
    </source>
</evidence>
<name>W7I3I5_9PEZI</name>
<proteinExistence type="predicted"/>